<organism evidence="1 2">
    <name type="scientific">Streblomastix strix</name>
    <dbReference type="NCBI Taxonomy" id="222440"/>
    <lineage>
        <taxon>Eukaryota</taxon>
        <taxon>Metamonada</taxon>
        <taxon>Preaxostyla</taxon>
        <taxon>Oxymonadida</taxon>
        <taxon>Streblomastigidae</taxon>
        <taxon>Streblomastix</taxon>
    </lineage>
</organism>
<accession>A0A5J4VZW3</accession>
<evidence type="ECO:0000313" key="1">
    <source>
        <dbReference type="EMBL" id="KAA6388221.1"/>
    </source>
</evidence>
<comment type="caution">
    <text evidence="1">The sequence shown here is derived from an EMBL/GenBank/DDBJ whole genome shotgun (WGS) entry which is preliminary data.</text>
</comment>
<protein>
    <submittedName>
        <fullName evidence="1">Uncharacterized protein</fullName>
    </submittedName>
</protein>
<sequence>MARFEPSSGQIQSIMSFSNIKAMFMTFAMQQYPTWFFPMLFHNMDLIIDQRHAVPFPYEAHTQATNGSMFQCFVDQDLVSPSSDLYYSLTFENININDKKYWDGKNDGPVPLQDNIFYNTTLFTGSKSVKTYYPNKYMLAWKLATDDSFMRGYNSTRIGIVDNYKIDDDNIIPENQNTLAGFMGTRSYPMCWQTGQTPMLHFLCDAIIRVMFDDNPEPQVLNLEEIGEIGGSTITAG</sequence>
<name>A0A5J4VZW3_9EUKA</name>
<reference evidence="1 2" key="1">
    <citation type="submission" date="2019-03" db="EMBL/GenBank/DDBJ databases">
        <title>Single cell metagenomics reveals metabolic interactions within the superorganism composed of flagellate Streblomastix strix and complex community of Bacteroidetes bacteria on its surface.</title>
        <authorList>
            <person name="Treitli S.C."/>
            <person name="Kolisko M."/>
            <person name="Husnik F."/>
            <person name="Keeling P."/>
            <person name="Hampl V."/>
        </authorList>
    </citation>
    <scope>NUCLEOTIDE SEQUENCE [LARGE SCALE GENOMIC DNA]</scope>
    <source>
        <strain evidence="1">ST1C</strain>
    </source>
</reference>
<dbReference type="Proteomes" id="UP000324800">
    <property type="component" value="Unassembled WGS sequence"/>
</dbReference>
<dbReference type="AlphaFoldDB" id="A0A5J4VZW3"/>
<gene>
    <name evidence="1" type="ORF">EZS28_016250</name>
</gene>
<evidence type="ECO:0000313" key="2">
    <source>
        <dbReference type="Proteomes" id="UP000324800"/>
    </source>
</evidence>
<proteinExistence type="predicted"/>
<dbReference type="EMBL" id="SNRW01004068">
    <property type="protein sequence ID" value="KAA6388221.1"/>
    <property type="molecule type" value="Genomic_DNA"/>
</dbReference>